<feature type="binding site" evidence="1">
    <location>
        <position position="101"/>
    </location>
    <ligand>
        <name>Ni(2+)</name>
        <dbReference type="ChEBI" id="CHEBI:49786"/>
    </ligand>
</feature>
<gene>
    <name evidence="4" type="ORF">ET524_08410</name>
</gene>
<dbReference type="OrthoDB" id="9792661at2"/>
<keyword evidence="1" id="KW-0479">Metal-binding</keyword>
<proteinExistence type="predicted"/>
<feature type="binding site" evidence="1">
    <location>
        <position position="162"/>
    </location>
    <ligand>
        <name>Ni(2+)</name>
        <dbReference type="ChEBI" id="CHEBI:49786"/>
    </ligand>
</feature>
<feature type="binding site" evidence="1">
    <location>
        <position position="160"/>
    </location>
    <ligand>
        <name>Ni(2+)</name>
        <dbReference type="ChEBI" id="CHEBI:49786"/>
    </ligand>
</feature>
<keyword evidence="5" id="KW-1185">Reference proteome</keyword>
<organism evidence="4 5">
    <name type="scientific">Senegalimassilia faecalis</name>
    <dbReference type="NCBI Taxonomy" id="2509433"/>
    <lineage>
        <taxon>Bacteria</taxon>
        <taxon>Bacillati</taxon>
        <taxon>Actinomycetota</taxon>
        <taxon>Coriobacteriia</taxon>
        <taxon>Coriobacteriales</taxon>
        <taxon>Coriobacteriaceae</taxon>
        <taxon>Senegalimassilia</taxon>
    </lineage>
</organism>
<dbReference type="GO" id="GO:0046872">
    <property type="term" value="F:metal ion binding"/>
    <property type="evidence" value="ECO:0007669"/>
    <property type="project" value="UniProtKB-KW"/>
</dbReference>
<feature type="domain" description="Helix-turn-helix type 11" evidence="3">
    <location>
        <begin position="7"/>
        <end position="59"/>
    </location>
</feature>
<evidence type="ECO:0000313" key="5">
    <source>
        <dbReference type="Proteomes" id="UP000293345"/>
    </source>
</evidence>
<dbReference type="InterPro" id="IPR004173">
    <property type="entry name" value="3H_domain"/>
</dbReference>
<feature type="domain" description="3H" evidence="2">
    <location>
        <begin position="90"/>
        <end position="185"/>
    </location>
</feature>
<name>A0A4V1QU26_9ACTN</name>
<accession>A0A4V1QU26</accession>
<dbReference type="Gene3D" id="1.10.10.10">
    <property type="entry name" value="Winged helix-like DNA-binding domain superfamily/Winged helix DNA-binding domain"/>
    <property type="match status" value="1"/>
</dbReference>
<reference evidence="4 5" key="1">
    <citation type="submission" date="2019-01" db="EMBL/GenBank/DDBJ databases">
        <title>Senegalimassilia sp. nov. KGMB04484 isolated human feces.</title>
        <authorList>
            <person name="Han K.-I."/>
            <person name="Kim J.-S."/>
            <person name="Lee K.C."/>
            <person name="Suh M.K."/>
            <person name="Eom M.K."/>
            <person name="Lee J.H."/>
            <person name="Park S.-H."/>
            <person name="Kang S.W."/>
            <person name="Park J.-E."/>
            <person name="Oh B.S."/>
            <person name="Yu S.Y."/>
            <person name="Choi S.-H."/>
            <person name="Lee D.H."/>
            <person name="Yoon H."/>
            <person name="Kim B.-Y."/>
            <person name="Lee J.H."/>
            <person name="Lee J.-S."/>
        </authorList>
    </citation>
    <scope>NUCLEOTIDE SEQUENCE [LARGE SCALE GENOMIC DNA]</scope>
    <source>
        <strain evidence="4 5">KGMB04484</strain>
    </source>
</reference>
<sequence length="194" mass="20625">MTKAQTRRKALLRLLRESSAPLAGGALAEQLGVSRQIIVQDIALLREAGANIVATTKGYVLADAASAAEQPESTGAEGAAPAEPFERTFKVHHGVEQTKHELETIISAGGRVKNVSISHRAYGRVTAPLDISTQADIDRFMQDIESGKSSPLCTATSGYHYHLIAADSEEALETIGRALADEGYLAPLLPHEQG</sequence>
<dbReference type="PANTHER" id="PTHR40068">
    <property type="entry name" value="TRANSCRIPTION REPRESSOR NIAR-RELATED"/>
    <property type="match status" value="1"/>
</dbReference>
<evidence type="ECO:0000259" key="3">
    <source>
        <dbReference type="Pfam" id="PF08279"/>
    </source>
</evidence>
<dbReference type="InterPro" id="IPR035922">
    <property type="entry name" value="3H_dom_sf"/>
</dbReference>
<dbReference type="InterPro" id="IPR026043">
    <property type="entry name" value="NadR"/>
</dbReference>
<protein>
    <submittedName>
        <fullName evidence="4">Transcription repressor NadR</fullName>
    </submittedName>
</protein>
<evidence type="ECO:0000256" key="1">
    <source>
        <dbReference type="PIRSR" id="PIRSR037847-1"/>
    </source>
</evidence>
<dbReference type="Proteomes" id="UP000293345">
    <property type="component" value="Unassembled WGS sequence"/>
</dbReference>
<comment type="caution">
    <text evidence="4">The sequence shown here is derived from an EMBL/GenBank/DDBJ whole genome shotgun (WGS) entry which is preliminary data.</text>
</comment>
<dbReference type="SUPFAM" id="SSF46785">
    <property type="entry name" value="Winged helix' DNA-binding domain"/>
    <property type="match status" value="1"/>
</dbReference>
<dbReference type="InterPro" id="IPR036388">
    <property type="entry name" value="WH-like_DNA-bd_sf"/>
</dbReference>
<evidence type="ECO:0000259" key="2">
    <source>
        <dbReference type="Pfam" id="PF02829"/>
    </source>
</evidence>
<dbReference type="Pfam" id="PF02829">
    <property type="entry name" value="3H"/>
    <property type="match status" value="1"/>
</dbReference>
<dbReference type="SUPFAM" id="SSF75500">
    <property type="entry name" value="Putative transcriptional regulator TM1602, C-terminal domain"/>
    <property type="match status" value="1"/>
</dbReference>
<keyword evidence="1" id="KW-0533">Nickel</keyword>
<dbReference type="Pfam" id="PF08279">
    <property type="entry name" value="HTH_11"/>
    <property type="match status" value="1"/>
</dbReference>
<feature type="binding site" evidence="1">
    <location>
        <position position="93"/>
    </location>
    <ligand>
        <name>Ni(2+)</name>
        <dbReference type="ChEBI" id="CHEBI:49786"/>
    </ligand>
</feature>
<dbReference type="AlphaFoldDB" id="A0A4V1QU26"/>
<dbReference type="PANTHER" id="PTHR40068:SF1">
    <property type="entry name" value="TRANSCRIPTION REPRESSOR NIAR-RELATED"/>
    <property type="match status" value="1"/>
</dbReference>
<dbReference type="RefSeq" id="WP_129424925.1">
    <property type="nucleotide sequence ID" value="NZ_SDPW01000001.1"/>
</dbReference>
<dbReference type="InterPro" id="IPR036390">
    <property type="entry name" value="WH_DNA-bd_sf"/>
</dbReference>
<dbReference type="EMBL" id="SDPW01000001">
    <property type="protein sequence ID" value="RXZ54497.1"/>
    <property type="molecule type" value="Genomic_DNA"/>
</dbReference>
<dbReference type="InterPro" id="IPR013196">
    <property type="entry name" value="HTH_11"/>
</dbReference>
<evidence type="ECO:0000313" key="4">
    <source>
        <dbReference type="EMBL" id="RXZ54497.1"/>
    </source>
</evidence>
<dbReference type="Gene3D" id="3.30.1340.20">
    <property type="entry name" value="3H domain"/>
    <property type="match status" value="1"/>
</dbReference>
<dbReference type="PIRSF" id="PIRSF037847">
    <property type="entry name" value="NiaR"/>
    <property type="match status" value="1"/>
</dbReference>